<name>N1PIE7_DOTSN</name>
<keyword evidence="2" id="KW-1185">Reference proteome</keyword>
<reference evidence="1 2" key="2">
    <citation type="journal article" date="2012" name="PLoS Pathog.">
        <title>Diverse lifestyles and strategies of plant pathogenesis encoded in the genomes of eighteen Dothideomycetes fungi.</title>
        <authorList>
            <person name="Ohm R.A."/>
            <person name="Feau N."/>
            <person name="Henrissat B."/>
            <person name="Schoch C.L."/>
            <person name="Horwitz B.A."/>
            <person name="Barry K.W."/>
            <person name="Condon B.J."/>
            <person name="Copeland A.C."/>
            <person name="Dhillon B."/>
            <person name="Glaser F."/>
            <person name="Hesse C.N."/>
            <person name="Kosti I."/>
            <person name="LaButti K."/>
            <person name="Lindquist E.A."/>
            <person name="Lucas S."/>
            <person name="Salamov A.A."/>
            <person name="Bradshaw R.E."/>
            <person name="Ciuffetti L."/>
            <person name="Hamelin R.C."/>
            <person name="Kema G.H.J."/>
            <person name="Lawrence C."/>
            <person name="Scott J.A."/>
            <person name="Spatafora J.W."/>
            <person name="Turgeon B.G."/>
            <person name="de Wit P.J.G.M."/>
            <person name="Zhong S."/>
            <person name="Goodwin S.B."/>
            <person name="Grigoriev I.V."/>
        </authorList>
    </citation>
    <scope>NUCLEOTIDE SEQUENCE [LARGE SCALE GENOMIC DNA]</scope>
    <source>
        <strain evidence="2">NZE10 / CBS 128990</strain>
    </source>
</reference>
<reference evidence="2" key="1">
    <citation type="journal article" date="2012" name="PLoS Genet.">
        <title>The genomes of the fungal plant pathogens Cladosporium fulvum and Dothistroma septosporum reveal adaptation to different hosts and lifestyles but also signatures of common ancestry.</title>
        <authorList>
            <person name="de Wit P.J.G.M."/>
            <person name="van der Burgt A."/>
            <person name="Oekmen B."/>
            <person name="Stergiopoulos I."/>
            <person name="Abd-Elsalam K.A."/>
            <person name="Aerts A.L."/>
            <person name="Bahkali A.H."/>
            <person name="Beenen H.G."/>
            <person name="Chettri P."/>
            <person name="Cox M.P."/>
            <person name="Datema E."/>
            <person name="de Vries R.P."/>
            <person name="Dhillon B."/>
            <person name="Ganley A.R."/>
            <person name="Griffiths S.A."/>
            <person name="Guo Y."/>
            <person name="Hamelin R.C."/>
            <person name="Henrissat B."/>
            <person name="Kabir M.S."/>
            <person name="Jashni M.K."/>
            <person name="Kema G."/>
            <person name="Klaubauf S."/>
            <person name="Lapidus A."/>
            <person name="Levasseur A."/>
            <person name="Lindquist E."/>
            <person name="Mehrabi R."/>
            <person name="Ohm R.A."/>
            <person name="Owen T.J."/>
            <person name="Salamov A."/>
            <person name="Schwelm A."/>
            <person name="Schijlen E."/>
            <person name="Sun H."/>
            <person name="van den Burg H.A."/>
            <person name="van Ham R.C.H.J."/>
            <person name="Zhang S."/>
            <person name="Goodwin S.B."/>
            <person name="Grigoriev I.V."/>
            <person name="Collemare J."/>
            <person name="Bradshaw R.E."/>
        </authorList>
    </citation>
    <scope>NUCLEOTIDE SEQUENCE [LARGE SCALE GENOMIC DNA]</scope>
    <source>
        <strain evidence="2">NZE10 / CBS 128990</strain>
    </source>
</reference>
<sequence>MSCLSRNLGVVYSQLDDAVRSRVYSRERFDLAAKLLSLAVLAHRLCGSSRRESFLRLRDLSRNHARSHDLERNTLTVASPFQMPKSEFRSALRLCG</sequence>
<protein>
    <submittedName>
        <fullName evidence="1">Uncharacterized protein</fullName>
    </submittedName>
</protein>
<dbReference type="AlphaFoldDB" id="N1PIE7"/>
<gene>
    <name evidence="1" type="ORF">DOTSEDRAFT_73265</name>
</gene>
<evidence type="ECO:0000313" key="1">
    <source>
        <dbReference type="EMBL" id="EME42378.1"/>
    </source>
</evidence>
<organism evidence="1 2">
    <name type="scientific">Dothistroma septosporum (strain NZE10 / CBS 128990)</name>
    <name type="common">Red band needle blight fungus</name>
    <name type="synonym">Mycosphaerella pini</name>
    <dbReference type="NCBI Taxonomy" id="675120"/>
    <lineage>
        <taxon>Eukaryota</taxon>
        <taxon>Fungi</taxon>
        <taxon>Dikarya</taxon>
        <taxon>Ascomycota</taxon>
        <taxon>Pezizomycotina</taxon>
        <taxon>Dothideomycetes</taxon>
        <taxon>Dothideomycetidae</taxon>
        <taxon>Mycosphaerellales</taxon>
        <taxon>Mycosphaerellaceae</taxon>
        <taxon>Dothistroma</taxon>
    </lineage>
</organism>
<dbReference type="EMBL" id="KB446541">
    <property type="protein sequence ID" value="EME42378.1"/>
    <property type="molecule type" value="Genomic_DNA"/>
</dbReference>
<accession>N1PIE7</accession>
<proteinExistence type="predicted"/>
<evidence type="ECO:0000313" key="2">
    <source>
        <dbReference type="Proteomes" id="UP000016933"/>
    </source>
</evidence>
<dbReference type="HOGENOM" id="CLU_2359711_0_0_1"/>
<dbReference type="Proteomes" id="UP000016933">
    <property type="component" value="Unassembled WGS sequence"/>
</dbReference>